<dbReference type="PROSITE" id="PS50911">
    <property type="entry name" value="CHAP"/>
    <property type="match status" value="1"/>
</dbReference>
<evidence type="ECO:0000259" key="1">
    <source>
        <dbReference type="PROSITE" id="PS50911"/>
    </source>
</evidence>
<dbReference type="GeneID" id="79051501"/>
<dbReference type="EMBL" id="QXUF01000106">
    <property type="protein sequence ID" value="RIM97862.1"/>
    <property type="molecule type" value="Genomic_DNA"/>
</dbReference>
<name>A0A418ICR8_9STAP</name>
<keyword evidence="3" id="KW-1185">Reference proteome</keyword>
<dbReference type="Pfam" id="PF05257">
    <property type="entry name" value="CHAP"/>
    <property type="match status" value="1"/>
</dbReference>
<sequence length="143" mass="16280">MNIKRFLTTIFIATTILVTGITTFQTTYENQTANAAVNYYSKNQCTWYVFNKRASVGKPVPNSWGNAKNWYYKAKNSGYRVGRVPAKRAIMQSTIGTYGHVAYVETVYKNGSIKVSEYNYNRPLAYGTRILSKSAAAKYNYIY</sequence>
<accession>A0A418ICR8</accession>
<dbReference type="InterPro" id="IPR007921">
    <property type="entry name" value="CHAP_dom"/>
</dbReference>
<reference evidence="2 3" key="1">
    <citation type="journal article" date="2016" name="Front. Microbiol.">
        <title>Comprehensive Phylogenetic Analysis of Bovine Non-aureus Staphylococci Species Based on Whole-Genome Sequencing.</title>
        <authorList>
            <person name="Naushad S."/>
            <person name="Barkema H.W."/>
            <person name="Luby C."/>
            <person name="Condas L.A."/>
            <person name="Nobrega D.B."/>
            <person name="Carson D.A."/>
            <person name="De Buck J."/>
        </authorList>
    </citation>
    <scope>NUCLEOTIDE SEQUENCE [LARGE SCALE GENOMIC DNA]</scope>
    <source>
        <strain evidence="2 3">SNUC 4554</strain>
    </source>
</reference>
<evidence type="ECO:0000313" key="3">
    <source>
        <dbReference type="Proteomes" id="UP000286317"/>
    </source>
</evidence>
<dbReference type="SUPFAM" id="SSF54001">
    <property type="entry name" value="Cysteine proteinases"/>
    <property type="match status" value="1"/>
</dbReference>
<feature type="domain" description="Peptidase C51" evidence="1">
    <location>
        <begin position="20"/>
        <end position="143"/>
    </location>
</feature>
<dbReference type="AlphaFoldDB" id="A0A418ICR8"/>
<comment type="caution">
    <text evidence="2">The sequence shown here is derived from an EMBL/GenBank/DDBJ whole genome shotgun (WGS) entry which is preliminary data.</text>
</comment>
<dbReference type="InterPro" id="IPR038765">
    <property type="entry name" value="Papain-like_cys_pep_sf"/>
</dbReference>
<dbReference type="OrthoDB" id="9805070at2"/>
<evidence type="ECO:0000313" key="2">
    <source>
        <dbReference type="EMBL" id="RIM97862.1"/>
    </source>
</evidence>
<protein>
    <submittedName>
        <fullName evidence="2">CHAP domain-containing protein</fullName>
    </submittedName>
</protein>
<dbReference type="Gene3D" id="3.90.1720.10">
    <property type="entry name" value="endopeptidase domain like (from Nostoc punctiforme)"/>
    <property type="match status" value="1"/>
</dbReference>
<proteinExistence type="predicted"/>
<organism evidence="2 3">
    <name type="scientific">Staphylococcus shinii</name>
    <dbReference type="NCBI Taxonomy" id="2912228"/>
    <lineage>
        <taxon>Bacteria</taxon>
        <taxon>Bacillati</taxon>
        <taxon>Bacillota</taxon>
        <taxon>Bacilli</taxon>
        <taxon>Bacillales</taxon>
        <taxon>Staphylococcaceae</taxon>
        <taxon>Staphylococcus</taxon>
    </lineage>
</organism>
<gene>
    <name evidence="2" type="ORF">BU112_12120</name>
</gene>
<dbReference type="Proteomes" id="UP000286317">
    <property type="component" value="Unassembled WGS sequence"/>
</dbReference>
<dbReference type="RefSeq" id="WP_039069294.1">
    <property type="nucleotide sequence ID" value="NZ_CP068712.1"/>
</dbReference>